<proteinExistence type="predicted"/>
<accession>A0AAU7VHT3</accession>
<feature type="domain" description="Glycosyltransferase subfamily 4-like N-terminal" evidence="2">
    <location>
        <begin position="2"/>
        <end position="146"/>
    </location>
</feature>
<dbReference type="PANTHER" id="PTHR12526">
    <property type="entry name" value="GLYCOSYLTRANSFERASE"/>
    <property type="match status" value="1"/>
</dbReference>
<evidence type="ECO:0000313" key="3">
    <source>
        <dbReference type="EMBL" id="XBX73653.1"/>
    </source>
</evidence>
<evidence type="ECO:0000259" key="1">
    <source>
        <dbReference type="Pfam" id="PF00534"/>
    </source>
</evidence>
<dbReference type="Pfam" id="PF13477">
    <property type="entry name" value="Glyco_trans_4_2"/>
    <property type="match status" value="1"/>
</dbReference>
<gene>
    <name evidence="3" type="ORF">PRVXT_001647</name>
</gene>
<reference evidence="3" key="2">
    <citation type="submission" date="2024-06" db="EMBL/GenBank/DDBJ databases">
        <authorList>
            <person name="Petrova K.O."/>
            <person name="Toshchakov S.V."/>
            <person name="Boltjanskaja Y.V."/>
            <person name="Kevbrin V."/>
        </authorList>
    </citation>
    <scope>NUCLEOTIDE SEQUENCE</scope>
    <source>
        <strain evidence="3">Z-910T</strain>
    </source>
</reference>
<dbReference type="AlphaFoldDB" id="A0AAU7VHT3"/>
<dbReference type="InterPro" id="IPR001296">
    <property type="entry name" value="Glyco_trans_1"/>
</dbReference>
<dbReference type="RefSeq" id="WP_350342415.1">
    <property type="nucleotide sequence ID" value="NZ_CP158367.1"/>
</dbReference>
<protein>
    <submittedName>
        <fullName evidence="3">Glycosyltransferase family 4 protein</fullName>
    </submittedName>
</protein>
<feature type="domain" description="Glycosyl transferase family 1" evidence="1">
    <location>
        <begin position="186"/>
        <end position="356"/>
    </location>
</feature>
<dbReference type="GO" id="GO:0016757">
    <property type="term" value="F:glycosyltransferase activity"/>
    <property type="evidence" value="ECO:0007669"/>
    <property type="project" value="InterPro"/>
</dbReference>
<dbReference type="CDD" id="cd03808">
    <property type="entry name" value="GT4_CapM-like"/>
    <property type="match status" value="1"/>
</dbReference>
<dbReference type="Gene3D" id="3.40.50.2000">
    <property type="entry name" value="Glycogen Phosphorylase B"/>
    <property type="match status" value="2"/>
</dbReference>
<dbReference type="EMBL" id="CP158367">
    <property type="protein sequence ID" value="XBX73653.1"/>
    <property type="molecule type" value="Genomic_DNA"/>
</dbReference>
<sequence>MKILHIANTDFFIKKLMLNKLKGLQSKGYEVHVMAPFCKYRDDIIEEGITTHNIDIHREIRPFKDLVAIFKLARYLKKYKFTIVHTHSSKAGIIGRTAAKLAKVPYIIHTSHGLSFYSNQKKIKFHAYKLCEKFVGRFTDIIFSQNHEDLNQIRKYNLVPNQRAIYEGNGVNIDEIKNNIKQKPQDQILKKYNIKDKFVIGLYARLEPVKGHLFFLKALKKYIDETGDDKIIVLLAGGNFGYESDYEQKIDEKIKQLNLQHYIKKVGYVEDITELLAITQLVVLPSKKEGLPRIIMESMTAQIPVIGTDVLGTREIIKDQHTGTLVPYGEVTAMTEALKELIGKPCKREQYKKNGIELILNNFDENLVVERLHREYSKLLFEQSNKHINKSKN</sequence>
<name>A0AAU7VHT3_9FIRM</name>
<dbReference type="PANTHER" id="PTHR12526:SF630">
    <property type="entry name" value="GLYCOSYLTRANSFERASE"/>
    <property type="match status" value="1"/>
</dbReference>
<dbReference type="Pfam" id="PF00534">
    <property type="entry name" value="Glycos_transf_1"/>
    <property type="match status" value="1"/>
</dbReference>
<evidence type="ECO:0000259" key="2">
    <source>
        <dbReference type="Pfam" id="PF13477"/>
    </source>
</evidence>
<reference evidence="3" key="1">
    <citation type="journal article" date="2013" name="Extremophiles">
        <title>Proteinivorax tanatarense gen. nov., sp. nov., an anaerobic, haloalkaliphilic, proteolytic bacterium isolated from a decaying algal bloom, and proposal of Proteinivoraceae fam. nov.</title>
        <authorList>
            <person name="Kevbrin V."/>
            <person name="Boltyanskaya Y."/>
            <person name="Zhilina T."/>
            <person name="Kolganova T."/>
            <person name="Lavrentjeva E."/>
            <person name="Kuznetsov B."/>
        </authorList>
    </citation>
    <scope>NUCLEOTIDE SEQUENCE</scope>
    <source>
        <strain evidence="3">Z-910T</strain>
    </source>
</reference>
<dbReference type="InterPro" id="IPR028098">
    <property type="entry name" value="Glyco_trans_4-like_N"/>
</dbReference>
<organism evidence="3">
    <name type="scientific">Proteinivorax tanatarense</name>
    <dbReference type="NCBI Taxonomy" id="1260629"/>
    <lineage>
        <taxon>Bacteria</taxon>
        <taxon>Bacillati</taxon>
        <taxon>Bacillota</taxon>
        <taxon>Clostridia</taxon>
        <taxon>Eubacteriales</taxon>
        <taxon>Proteinivoracaceae</taxon>
        <taxon>Proteinivorax</taxon>
    </lineage>
</organism>
<dbReference type="SUPFAM" id="SSF53756">
    <property type="entry name" value="UDP-Glycosyltransferase/glycogen phosphorylase"/>
    <property type="match status" value="1"/>
</dbReference>